<dbReference type="GO" id="GO:0005506">
    <property type="term" value="F:iron ion binding"/>
    <property type="evidence" value="ECO:0007669"/>
    <property type="project" value="TreeGrafter"/>
</dbReference>
<dbReference type="PANTHER" id="PTHR43011:SF1">
    <property type="entry name" value="IRON-SULFUR CLUSTER ASSEMBLY 2 HOMOLOG, MITOCHONDRIAL"/>
    <property type="match status" value="1"/>
</dbReference>
<organism evidence="2 3">
    <name type="scientific">Pararhodospirillum oryzae</name>
    <dbReference type="NCBI Taxonomy" id="478448"/>
    <lineage>
        <taxon>Bacteria</taxon>
        <taxon>Pseudomonadati</taxon>
        <taxon>Pseudomonadota</taxon>
        <taxon>Alphaproteobacteria</taxon>
        <taxon>Rhodospirillales</taxon>
        <taxon>Rhodospirillaceae</taxon>
        <taxon>Pararhodospirillum</taxon>
    </lineage>
</organism>
<dbReference type="GO" id="GO:0051537">
    <property type="term" value="F:2 iron, 2 sulfur cluster binding"/>
    <property type="evidence" value="ECO:0007669"/>
    <property type="project" value="TreeGrafter"/>
</dbReference>
<dbReference type="NCBIfam" id="TIGR00049">
    <property type="entry name" value="iron-sulfur cluster assembly accessory protein"/>
    <property type="match status" value="1"/>
</dbReference>
<accession>A0A512HBH8</accession>
<keyword evidence="3" id="KW-1185">Reference proteome</keyword>
<dbReference type="PANTHER" id="PTHR43011">
    <property type="entry name" value="IRON-SULFUR CLUSTER ASSEMBLY 2 HOMOLOG, MITOCHONDRIAL"/>
    <property type="match status" value="1"/>
</dbReference>
<dbReference type="InterPro" id="IPR016092">
    <property type="entry name" value="ATAP"/>
</dbReference>
<proteinExistence type="predicted"/>
<dbReference type="Proteomes" id="UP000321567">
    <property type="component" value="Unassembled WGS sequence"/>
</dbReference>
<gene>
    <name evidence="2" type="ORF">ROR02_29230</name>
</gene>
<dbReference type="InterPro" id="IPR000361">
    <property type="entry name" value="ATAP_core_dom"/>
</dbReference>
<dbReference type="InterPro" id="IPR035903">
    <property type="entry name" value="HesB-like_dom_sf"/>
</dbReference>
<dbReference type="GO" id="GO:0051539">
    <property type="term" value="F:4 iron, 4 sulfur cluster binding"/>
    <property type="evidence" value="ECO:0007669"/>
    <property type="project" value="TreeGrafter"/>
</dbReference>
<evidence type="ECO:0000313" key="3">
    <source>
        <dbReference type="Proteomes" id="UP000321567"/>
    </source>
</evidence>
<dbReference type="Pfam" id="PF01521">
    <property type="entry name" value="Fe-S_biosyn"/>
    <property type="match status" value="1"/>
</dbReference>
<dbReference type="SUPFAM" id="SSF89360">
    <property type="entry name" value="HesB-like domain"/>
    <property type="match status" value="1"/>
</dbReference>
<dbReference type="Gene3D" id="2.60.300.12">
    <property type="entry name" value="HesB-like domain"/>
    <property type="match status" value="1"/>
</dbReference>
<dbReference type="EMBL" id="BJZO01000111">
    <property type="protein sequence ID" value="GEO82792.1"/>
    <property type="molecule type" value="Genomic_DNA"/>
</dbReference>
<dbReference type="GO" id="GO:0016226">
    <property type="term" value="P:iron-sulfur cluster assembly"/>
    <property type="evidence" value="ECO:0007669"/>
    <property type="project" value="InterPro"/>
</dbReference>
<evidence type="ECO:0000259" key="1">
    <source>
        <dbReference type="Pfam" id="PF01521"/>
    </source>
</evidence>
<protein>
    <submittedName>
        <fullName evidence="2">Heme biosynthesis protein HemY</fullName>
    </submittedName>
</protein>
<comment type="caution">
    <text evidence="2">The sequence shown here is derived from an EMBL/GenBank/DDBJ whole genome shotgun (WGS) entry which is preliminary data.</text>
</comment>
<evidence type="ECO:0000313" key="2">
    <source>
        <dbReference type="EMBL" id="GEO82792.1"/>
    </source>
</evidence>
<dbReference type="AlphaFoldDB" id="A0A512HBH8"/>
<dbReference type="InterPro" id="IPR017870">
    <property type="entry name" value="FeS_cluster_insertion_CS"/>
</dbReference>
<sequence>MFPAPPPPAGPSVSLSEAAARRILALMQAENDTTLMLRLTVSGGGCAGFSTAFAVERLAQPGDRVFETQGARLVVDEASLAVLDGALIDFSEGLMSSGFVVRNPNATSTCGCGTSFSL</sequence>
<reference evidence="2 3" key="1">
    <citation type="submission" date="2019-07" db="EMBL/GenBank/DDBJ databases">
        <title>Whole genome shotgun sequence of Rhodospirillum oryzae NBRC 107573.</title>
        <authorList>
            <person name="Hosoyama A."/>
            <person name="Uohara A."/>
            <person name="Ohji S."/>
            <person name="Ichikawa N."/>
        </authorList>
    </citation>
    <scope>NUCLEOTIDE SEQUENCE [LARGE SCALE GENOMIC DNA]</scope>
    <source>
        <strain evidence="2 3">NBRC 107573</strain>
    </source>
</reference>
<name>A0A512HBH8_9PROT</name>
<dbReference type="OrthoDB" id="9801228at2"/>
<feature type="domain" description="Core" evidence="1">
    <location>
        <begin position="13"/>
        <end position="113"/>
    </location>
</feature>
<dbReference type="PROSITE" id="PS01152">
    <property type="entry name" value="HESB"/>
    <property type="match status" value="1"/>
</dbReference>